<keyword evidence="2" id="KW-1003">Cell membrane</keyword>
<evidence type="ECO:0000256" key="6">
    <source>
        <dbReference type="SAM" id="Phobius"/>
    </source>
</evidence>
<evidence type="ECO:0000256" key="4">
    <source>
        <dbReference type="ARBA" id="ARBA00022989"/>
    </source>
</evidence>
<keyword evidence="4 6" id="KW-1133">Transmembrane helix</keyword>
<reference evidence="9" key="2">
    <citation type="submission" date="2019-06" db="EMBL/GenBank/DDBJ databases">
        <title>Co-occurence of chitin degradation, pigmentation and bioactivity in marine Pseudoalteromonas.</title>
        <authorList>
            <person name="Sonnenschein E.C."/>
            <person name="Bech P.K."/>
        </authorList>
    </citation>
    <scope>NUCLEOTIDE SEQUENCE [LARGE SCALE GENOMIC DNA]</scope>
    <source>
        <strain evidence="9">S3790</strain>
    </source>
</reference>
<comment type="caution">
    <text evidence="8">The sequence shown here is derived from an EMBL/GenBank/DDBJ whole genome shotgun (WGS) entry which is preliminary data.</text>
</comment>
<dbReference type="PANTHER" id="PTHR43702">
    <property type="entry name" value="L-FUCOSE-PROTON SYMPORTER"/>
    <property type="match status" value="1"/>
</dbReference>
<feature type="transmembrane region" description="Helical" evidence="6">
    <location>
        <begin position="96"/>
        <end position="116"/>
    </location>
</feature>
<dbReference type="Gene3D" id="1.20.1250.20">
    <property type="entry name" value="MFS general substrate transporter like domains"/>
    <property type="match status" value="2"/>
</dbReference>
<dbReference type="InterPro" id="IPR050375">
    <property type="entry name" value="MFS_TsgA-like"/>
</dbReference>
<accession>A0A5S3V7U7</accession>
<dbReference type="OrthoDB" id="9795150at2"/>
<feature type="transmembrane region" description="Helical" evidence="6">
    <location>
        <begin position="7"/>
        <end position="26"/>
    </location>
</feature>
<feature type="transmembrane region" description="Helical" evidence="6">
    <location>
        <begin position="291"/>
        <end position="310"/>
    </location>
</feature>
<feature type="transmembrane region" description="Helical" evidence="6">
    <location>
        <begin position="72"/>
        <end position="90"/>
    </location>
</feature>
<dbReference type="PROSITE" id="PS50850">
    <property type="entry name" value="MFS"/>
    <property type="match status" value="1"/>
</dbReference>
<feature type="transmembrane region" description="Helical" evidence="6">
    <location>
        <begin position="378"/>
        <end position="397"/>
    </location>
</feature>
<feature type="transmembrane region" description="Helical" evidence="6">
    <location>
        <begin position="345"/>
        <end position="366"/>
    </location>
</feature>
<dbReference type="RefSeq" id="WP_138592265.1">
    <property type="nucleotide sequence ID" value="NZ_PNBX01000053.1"/>
</dbReference>
<feature type="transmembrane region" description="Helical" evidence="6">
    <location>
        <begin position="180"/>
        <end position="203"/>
    </location>
</feature>
<dbReference type="GO" id="GO:0022857">
    <property type="term" value="F:transmembrane transporter activity"/>
    <property type="evidence" value="ECO:0007669"/>
    <property type="project" value="InterPro"/>
</dbReference>
<feature type="transmembrane region" description="Helical" evidence="6">
    <location>
        <begin position="128"/>
        <end position="150"/>
    </location>
</feature>
<dbReference type="GO" id="GO:0005886">
    <property type="term" value="C:plasma membrane"/>
    <property type="evidence" value="ECO:0007669"/>
    <property type="project" value="UniProtKB-SubCell"/>
</dbReference>
<feature type="domain" description="Major facilitator superfamily (MFS) profile" evidence="7">
    <location>
        <begin position="7"/>
        <end position="400"/>
    </location>
</feature>
<evidence type="ECO:0000313" key="9">
    <source>
        <dbReference type="Proteomes" id="UP000307217"/>
    </source>
</evidence>
<dbReference type="Pfam" id="PF07690">
    <property type="entry name" value="MFS_1"/>
    <property type="match status" value="1"/>
</dbReference>
<feature type="transmembrane region" description="Helical" evidence="6">
    <location>
        <begin position="263"/>
        <end position="284"/>
    </location>
</feature>
<reference evidence="8 9" key="1">
    <citation type="submission" date="2018-01" db="EMBL/GenBank/DDBJ databases">
        <authorList>
            <person name="Paulsen S."/>
            <person name="Gram L.K."/>
        </authorList>
    </citation>
    <scope>NUCLEOTIDE SEQUENCE [LARGE SCALE GENOMIC DNA]</scope>
    <source>
        <strain evidence="8 9">S3790</strain>
    </source>
</reference>
<evidence type="ECO:0000256" key="3">
    <source>
        <dbReference type="ARBA" id="ARBA00022692"/>
    </source>
</evidence>
<protein>
    <submittedName>
        <fullName evidence="8">MFS transporter</fullName>
    </submittedName>
</protein>
<evidence type="ECO:0000256" key="2">
    <source>
        <dbReference type="ARBA" id="ARBA00022475"/>
    </source>
</evidence>
<dbReference type="AlphaFoldDB" id="A0A5S3V7U7"/>
<proteinExistence type="predicted"/>
<dbReference type="EMBL" id="PNBX01000053">
    <property type="protein sequence ID" value="TMO67650.1"/>
    <property type="molecule type" value="Genomic_DNA"/>
</dbReference>
<dbReference type="InterPro" id="IPR011701">
    <property type="entry name" value="MFS"/>
</dbReference>
<name>A0A5S3V7U7_9GAMM</name>
<dbReference type="Proteomes" id="UP000307217">
    <property type="component" value="Unassembled WGS sequence"/>
</dbReference>
<sequence>MNVKYGIVVLVLITFFMVSFMTNILGPIFPELIDDFNIGITLAGFFPFAFFVAYAVMSIPAGLLVQARGEKPVMLLAFTLAGVGSLSFALSPSFLVAMFALFTIGCAMALLQVAINPLLRVSGGSKHFAMYSVLAQLMFGGAATLSPIVYSSFVEGITLNKGVGRFFIGLVPSSMAWLSMYWLFAALCLGMVVYILFTPIAKFDRNCNELLSVKQSLALLKNPIVVKFFFAIVAYVALEQGIANSISLFLQSYHGLDAHTHGAYAVSQFWLLLTVGCLIGLLFLKFFDAQKLLMIFSMGAASALLLALFGSKSTSLLSFSAVGFFLSIMWSVLFSLALNSMQVGHGAVAGILCTGIVGGAIASPILGLLSELIGSQQIAMLVLLIPLGYIFSVGIWAKPLINNHTVSLFNRRTEVSQSL</sequence>
<evidence type="ECO:0000259" key="7">
    <source>
        <dbReference type="PROSITE" id="PS50850"/>
    </source>
</evidence>
<dbReference type="InterPro" id="IPR036259">
    <property type="entry name" value="MFS_trans_sf"/>
</dbReference>
<feature type="transmembrane region" description="Helical" evidence="6">
    <location>
        <begin position="224"/>
        <end position="243"/>
    </location>
</feature>
<feature type="transmembrane region" description="Helical" evidence="6">
    <location>
        <begin position="316"/>
        <end position="338"/>
    </location>
</feature>
<dbReference type="PANTHER" id="PTHR43702:SF12">
    <property type="entry name" value="N-ACETYL GLUCOSAMINE TRANSPORTER NAGP"/>
    <property type="match status" value="1"/>
</dbReference>
<keyword evidence="5 6" id="KW-0472">Membrane</keyword>
<gene>
    <name evidence="8" type="ORF">CWC19_12975</name>
</gene>
<evidence type="ECO:0000313" key="8">
    <source>
        <dbReference type="EMBL" id="TMO67650.1"/>
    </source>
</evidence>
<evidence type="ECO:0000256" key="5">
    <source>
        <dbReference type="ARBA" id="ARBA00023136"/>
    </source>
</evidence>
<comment type="subcellular location">
    <subcellularLocation>
        <location evidence="1">Cell inner membrane</location>
        <topology evidence="1">Multi-pass membrane protein</topology>
    </subcellularLocation>
</comment>
<dbReference type="SUPFAM" id="SSF103473">
    <property type="entry name" value="MFS general substrate transporter"/>
    <property type="match status" value="1"/>
</dbReference>
<evidence type="ECO:0000256" key="1">
    <source>
        <dbReference type="ARBA" id="ARBA00004429"/>
    </source>
</evidence>
<keyword evidence="3 6" id="KW-0812">Transmembrane</keyword>
<feature type="transmembrane region" description="Helical" evidence="6">
    <location>
        <begin position="38"/>
        <end position="65"/>
    </location>
</feature>
<organism evidence="8 9">
    <name type="scientific">Pseudoalteromonas aurantia</name>
    <dbReference type="NCBI Taxonomy" id="43654"/>
    <lineage>
        <taxon>Bacteria</taxon>
        <taxon>Pseudomonadati</taxon>
        <taxon>Pseudomonadota</taxon>
        <taxon>Gammaproteobacteria</taxon>
        <taxon>Alteromonadales</taxon>
        <taxon>Pseudoalteromonadaceae</taxon>
        <taxon>Pseudoalteromonas</taxon>
    </lineage>
</organism>
<dbReference type="InterPro" id="IPR020846">
    <property type="entry name" value="MFS_dom"/>
</dbReference>